<dbReference type="CDD" id="cd11029">
    <property type="entry name" value="CYP107-like"/>
    <property type="match status" value="1"/>
</dbReference>
<keyword evidence="5" id="KW-1185">Reference proteome</keyword>
<dbReference type="InterPro" id="IPR036396">
    <property type="entry name" value="Cyt_P450_sf"/>
</dbReference>
<proteinExistence type="inferred from homology"/>
<keyword evidence="2" id="KW-0349">Heme</keyword>
<dbReference type="PRINTS" id="PR00359">
    <property type="entry name" value="BP450"/>
</dbReference>
<keyword evidence="2" id="KW-0503">Monooxygenase</keyword>
<dbReference type="PANTHER" id="PTHR46696:SF1">
    <property type="entry name" value="CYTOCHROME P450 YJIB-RELATED"/>
    <property type="match status" value="1"/>
</dbReference>
<dbReference type="InterPro" id="IPR001128">
    <property type="entry name" value="Cyt_P450"/>
</dbReference>
<gene>
    <name evidence="4" type="ORF">K9S39_02750</name>
</gene>
<name>A0ABY4M3L2_9ACTN</name>
<dbReference type="Pfam" id="PF00067">
    <property type="entry name" value="p450"/>
    <property type="match status" value="1"/>
</dbReference>
<keyword evidence="2" id="KW-0408">Iron</keyword>
<dbReference type="EMBL" id="CP086322">
    <property type="protein sequence ID" value="UQA90940.1"/>
    <property type="molecule type" value="Genomic_DNA"/>
</dbReference>
<keyword evidence="2" id="KW-0560">Oxidoreductase</keyword>
<dbReference type="Gene3D" id="1.10.630.10">
    <property type="entry name" value="Cytochrome P450"/>
    <property type="match status" value="1"/>
</dbReference>
<dbReference type="Proteomes" id="UP000830115">
    <property type="component" value="Chromosome"/>
</dbReference>
<dbReference type="InterPro" id="IPR017972">
    <property type="entry name" value="Cyt_P450_CS"/>
</dbReference>
<feature type="compositionally biased region" description="Polar residues" evidence="3">
    <location>
        <begin position="1"/>
        <end position="11"/>
    </location>
</feature>
<dbReference type="PANTHER" id="PTHR46696">
    <property type="entry name" value="P450, PUTATIVE (EUROFUNG)-RELATED"/>
    <property type="match status" value="1"/>
</dbReference>
<protein>
    <submittedName>
        <fullName evidence="4">Cytochrome P450</fullName>
    </submittedName>
</protein>
<dbReference type="SUPFAM" id="SSF48264">
    <property type="entry name" value="Cytochrome P450"/>
    <property type="match status" value="1"/>
</dbReference>
<feature type="region of interest" description="Disordered" evidence="3">
    <location>
        <begin position="1"/>
        <end position="23"/>
    </location>
</feature>
<keyword evidence="2" id="KW-0479">Metal-binding</keyword>
<dbReference type="PROSITE" id="PS00086">
    <property type="entry name" value="CYTOCHROME_P450"/>
    <property type="match status" value="1"/>
</dbReference>
<evidence type="ECO:0000256" key="2">
    <source>
        <dbReference type="RuleBase" id="RU000461"/>
    </source>
</evidence>
<accession>A0ABY4M3L2</accession>
<reference evidence="4" key="1">
    <citation type="submission" date="2021-10" db="EMBL/GenBank/DDBJ databases">
        <title>Streptomyces nigrumlapis sp.nov.,an antimicrobial producing actinobacterium isolated from Black Gobi rocks.</title>
        <authorList>
            <person name="Wen Y."/>
            <person name="Zhang W."/>
            <person name="Liu X.G."/>
        </authorList>
    </citation>
    <scope>NUCLEOTIDE SEQUENCE</scope>
    <source>
        <strain evidence="4">ST13-2-2</strain>
    </source>
</reference>
<dbReference type="InterPro" id="IPR002397">
    <property type="entry name" value="Cyt_P450_B"/>
</dbReference>
<dbReference type="PRINTS" id="PR00385">
    <property type="entry name" value="P450"/>
</dbReference>
<organism evidence="4 5">
    <name type="scientific">Streptomyces halobius</name>
    <dbReference type="NCBI Taxonomy" id="2879846"/>
    <lineage>
        <taxon>Bacteria</taxon>
        <taxon>Bacillati</taxon>
        <taxon>Actinomycetota</taxon>
        <taxon>Actinomycetes</taxon>
        <taxon>Kitasatosporales</taxon>
        <taxon>Streptomycetaceae</taxon>
        <taxon>Streptomyces</taxon>
    </lineage>
</organism>
<evidence type="ECO:0000313" key="5">
    <source>
        <dbReference type="Proteomes" id="UP000830115"/>
    </source>
</evidence>
<sequence length="421" mass="45131">MDHDSATSSGGPTPGTIPLDSAEFSRDPYPLLATLRDCGPVQRVRTVNGRTTWVITGWAEARAALADARLSKDTARFFAGRPSHRNLAPAVSRTLLATDPPDHGRLRKLAMKAFTPAAVARLEPRIREIAARLADALATRGSADLIEEFAVPLPIAVICELLGVPEGDRAAVRRWSNTLFAAGDPDAVVDRASHAISDYMTGLIAARRDEPGDDVLSDLIAARDDEDRLTEPELVSLAVLLVVAGHETTANLIGNGMLALLRDDTLRSRLRADPGLLPAAIEEFLRYDAPMTIATFRYATEPVDLGGVRIETGDVVQVSPGAANRDPARFAEPDAVRLDRSTGHLSFGHGPHHCLGAPLARMEARIAFEVLLTRCPDIRLTDGTGAGATGGTSDGASDAVEWRRARLMRGLARLPVTVRRP</sequence>
<dbReference type="RefSeq" id="WP_248861711.1">
    <property type="nucleotide sequence ID" value="NZ_CP086322.1"/>
</dbReference>
<evidence type="ECO:0000313" key="4">
    <source>
        <dbReference type="EMBL" id="UQA90940.1"/>
    </source>
</evidence>
<comment type="similarity">
    <text evidence="1 2">Belongs to the cytochrome P450 family.</text>
</comment>
<evidence type="ECO:0000256" key="1">
    <source>
        <dbReference type="ARBA" id="ARBA00010617"/>
    </source>
</evidence>
<evidence type="ECO:0000256" key="3">
    <source>
        <dbReference type="SAM" id="MobiDB-lite"/>
    </source>
</evidence>